<name>A0A7X0B584_9PROT</name>
<dbReference type="AlphaFoldDB" id="A0A7X0B584"/>
<gene>
    <name evidence="1" type="ORF">FHS74_005468</name>
</gene>
<evidence type="ECO:0000313" key="2">
    <source>
        <dbReference type="Proteomes" id="UP000539175"/>
    </source>
</evidence>
<evidence type="ECO:0008006" key="3">
    <source>
        <dbReference type="Google" id="ProtNLM"/>
    </source>
</evidence>
<dbReference type="Proteomes" id="UP000539175">
    <property type="component" value="Unassembled WGS sequence"/>
</dbReference>
<dbReference type="EMBL" id="JACIIZ010000021">
    <property type="protein sequence ID" value="MBB6254875.1"/>
    <property type="molecule type" value="Genomic_DNA"/>
</dbReference>
<dbReference type="RefSeq" id="WP_184807398.1">
    <property type="nucleotide sequence ID" value="NZ_JACIIZ010000021.1"/>
</dbReference>
<dbReference type="Pfam" id="PF01724">
    <property type="entry name" value="DUF29"/>
    <property type="match status" value="1"/>
</dbReference>
<organism evidence="1 2">
    <name type="scientific">Nitrospirillum iridis</name>
    <dbReference type="NCBI Taxonomy" id="765888"/>
    <lineage>
        <taxon>Bacteria</taxon>
        <taxon>Pseudomonadati</taxon>
        <taxon>Pseudomonadota</taxon>
        <taxon>Alphaproteobacteria</taxon>
        <taxon>Rhodospirillales</taxon>
        <taxon>Azospirillaceae</taxon>
        <taxon>Nitrospirillum</taxon>
    </lineage>
</organism>
<protein>
    <recommendedName>
        <fullName evidence="3">DUF29 domain-containing protein</fullName>
    </recommendedName>
</protein>
<dbReference type="PANTHER" id="PTHR34235">
    <property type="entry name" value="SLR1203 PROTEIN-RELATED"/>
    <property type="match status" value="1"/>
</dbReference>
<sequence length="151" mass="17326">MPDSRNPLYDQDFYAWATEQAALLRAGKLADADVAHIAEEIESMGRTEKRELISRLTVLLLHLLKWQFQPTHRGPSWRLSIANARDDLTDHLGDNPSLKSQLDVSVASAYRRARRQASMETGHPENRFPEICPWAYSQFMAEDFWPQSDAD</sequence>
<dbReference type="Gene3D" id="1.20.1220.20">
    <property type="entry name" value="Uncharcterised protein PF01724"/>
    <property type="match status" value="1"/>
</dbReference>
<dbReference type="InterPro" id="IPR002636">
    <property type="entry name" value="DUF29"/>
</dbReference>
<reference evidence="1 2" key="1">
    <citation type="submission" date="2020-08" db="EMBL/GenBank/DDBJ databases">
        <title>Genomic Encyclopedia of Type Strains, Phase IV (KMG-IV): sequencing the most valuable type-strain genomes for metagenomic binning, comparative biology and taxonomic classification.</title>
        <authorList>
            <person name="Goeker M."/>
        </authorList>
    </citation>
    <scope>NUCLEOTIDE SEQUENCE [LARGE SCALE GENOMIC DNA]</scope>
    <source>
        <strain evidence="1 2">DSM 22198</strain>
    </source>
</reference>
<accession>A0A7X0B584</accession>
<proteinExistence type="predicted"/>
<comment type="caution">
    <text evidence="1">The sequence shown here is derived from an EMBL/GenBank/DDBJ whole genome shotgun (WGS) entry which is preliminary data.</text>
</comment>
<evidence type="ECO:0000313" key="1">
    <source>
        <dbReference type="EMBL" id="MBB6254875.1"/>
    </source>
</evidence>
<keyword evidence="2" id="KW-1185">Reference proteome</keyword>